<sequence>MSDELATVLRELAEAHEVPPPVPAAEVRTRARRRSRRRRTTLRFGLATSVAGMLATIGLTVHAEEPGEGPHTPATSSGTEAIGASTSSPRAPEAATDRSAGTEEAVLDLGRHTLTFDGRVMRVDSHFFATLLPPGRELTVRAKHEVMLLRGDARVENRYEAKVPYVVELRTGDRPPVYAGALAFDTRSLGALDARTGWLGLSVKDARWFYTRVRQGEHVEISSTATPTPPAPTPNPTDGSNPGPETGTATSRPRG</sequence>
<comment type="caution">
    <text evidence="3">The sequence shown here is derived from an EMBL/GenBank/DDBJ whole genome shotgun (WGS) entry which is preliminary data.</text>
</comment>
<keyword evidence="2" id="KW-0472">Membrane</keyword>
<keyword evidence="4" id="KW-1185">Reference proteome</keyword>
<keyword evidence="2" id="KW-0812">Transmembrane</keyword>
<accession>A0ABW1E4X4</accession>
<reference evidence="4" key="1">
    <citation type="journal article" date="2019" name="Int. J. Syst. Evol. Microbiol.">
        <title>The Global Catalogue of Microorganisms (GCM) 10K type strain sequencing project: providing services to taxonomists for standard genome sequencing and annotation.</title>
        <authorList>
            <consortium name="The Broad Institute Genomics Platform"/>
            <consortium name="The Broad Institute Genome Sequencing Center for Infectious Disease"/>
            <person name="Wu L."/>
            <person name="Ma J."/>
        </authorList>
    </citation>
    <scope>NUCLEOTIDE SEQUENCE [LARGE SCALE GENOMIC DNA]</scope>
    <source>
        <strain evidence="4">JCM 10411</strain>
    </source>
</reference>
<dbReference type="EMBL" id="JBHSOA010000064">
    <property type="protein sequence ID" value="MFC5855445.1"/>
    <property type="molecule type" value="Genomic_DNA"/>
</dbReference>
<feature type="compositionally biased region" description="Polar residues" evidence="1">
    <location>
        <begin position="73"/>
        <end position="89"/>
    </location>
</feature>
<proteinExistence type="predicted"/>
<dbReference type="Proteomes" id="UP001596180">
    <property type="component" value="Unassembled WGS sequence"/>
</dbReference>
<evidence type="ECO:0000256" key="2">
    <source>
        <dbReference type="SAM" id="Phobius"/>
    </source>
</evidence>
<evidence type="ECO:0000256" key="1">
    <source>
        <dbReference type="SAM" id="MobiDB-lite"/>
    </source>
</evidence>
<feature type="region of interest" description="Disordered" evidence="1">
    <location>
        <begin position="220"/>
        <end position="255"/>
    </location>
</feature>
<organism evidence="3 4">
    <name type="scientific">Streptomyces chlorus</name>
    <dbReference type="NCBI Taxonomy" id="887452"/>
    <lineage>
        <taxon>Bacteria</taxon>
        <taxon>Bacillati</taxon>
        <taxon>Actinomycetota</taxon>
        <taxon>Actinomycetes</taxon>
        <taxon>Kitasatosporales</taxon>
        <taxon>Streptomycetaceae</taxon>
        <taxon>Streptomyces</taxon>
    </lineage>
</organism>
<evidence type="ECO:0000313" key="4">
    <source>
        <dbReference type="Proteomes" id="UP001596180"/>
    </source>
</evidence>
<evidence type="ECO:0000313" key="3">
    <source>
        <dbReference type="EMBL" id="MFC5855445.1"/>
    </source>
</evidence>
<name>A0ABW1E4X4_9ACTN</name>
<keyword evidence="2" id="KW-1133">Transmembrane helix</keyword>
<protein>
    <submittedName>
        <fullName evidence="3">Uncharacterized protein</fullName>
    </submittedName>
</protein>
<feature type="region of interest" description="Disordered" evidence="1">
    <location>
        <begin position="63"/>
        <end position="101"/>
    </location>
</feature>
<gene>
    <name evidence="3" type="ORF">ACFPZI_27785</name>
</gene>
<feature type="transmembrane region" description="Helical" evidence="2">
    <location>
        <begin position="42"/>
        <end position="63"/>
    </location>
</feature>
<dbReference type="RefSeq" id="WP_381368439.1">
    <property type="nucleotide sequence ID" value="NZ_JBHSOA010000064.1"/>
</dbReference>